<dbReference type="PANTHER" id="PTHR45626">
    <property type="entry name" value="TRANSCRIPTION TERMINATION FACTOR 2-RELATED"/>
    <property type="match status" value="1"/>
</dbReference>
<dbReference type="PROSITE" id="PS51192">
    <property type="entry name" value="HELICASE_ATP_BIND_1"/>
    <property type="match status" value="1"/>
</dbReference>
<dbReference type="RefSeq" id="XP_026288478.1">
    <property type="nucleotide sequence ID" value="XM_026432693.1"/>
</dbReference>
<dbReference type="SMART" id="SM00487">
    <property type="entry name" value="DEXDc"/>
    <property type="match status" value="1"/>
</dbReference>
<feature type="region of interest" description="Disordered" evidence="4">
    <location>
        <begin position="82"/>
        <end position="107"/>
    </location>
</feature>
<dbReference type="Gene3D" id="3.40.50.10810">
    <property type="entry name" value="Tandem AAA-ATPase domain"/>
    <property type="match status" value="1"/>
</dbReference>
<gene>
    <name evidence="8" type="primary">LOC113213584</name>
</gene>
<evidence type="ECO:0000256" key="1">
    <source>
        <dbReference type="ARBA" id="ARBA00022741"/>
    </source>
</evidence>
<dbReference type="GO" id="GO:0005634">
    <property type="term" value="C:nucleus"/>
    <property type="evidence" value="ECO:0007669"/>
    <property type="project" value="TreeGrafter"/>
</dbReference>
<name>A0A6J1T591_FRAOC</name>
<keyword evidence="2" id="KW-0378">Hydrolase</keyword>
<evidence type="ECO:0000313" key="7">
    <source>
        <dbReference type="Proteomes" id="UP000504606"/>
    </source>
</evidence>
<dbReference type="InterPro" id="IPR050628">
    <property type="entry name" value="SNF2_RAD54_helicase_TF"/>
</dbReference>
<dbReference type="SUPFAM" id="SSF52540">
    <property type="entry name" value="P-loop containing nucleoside triphosphate hydrolases"/>
    <property type="match status" value="2"/>
</dbReference>
<dbReference type="GO" id="GO:0016787">
    <property type="term" value="F:hydrolase activity"/>
    <property type="evidence" value="ECO:0007669"/>
    <property type="project" value="UniProtKB-KW"/>
</dbReference>
<dbReference type="SMART" id="SM00490">
    <property type="entry name" value="HELICc"/>
    <property type="match status" value="1"/>
</dbReference>
<dbReference type="Gene3D" id="3.40.50.300">
    <property type="entry name" value="P-loop containing nucleotide triphosphate hydrolases"/>
    <property type="match status" value="1"/>
</dbReference>
<evidence type="ECO:0000313" key="8">
    <source>
        <dbReference type="RefSeq" id="XP_026288478.1"/>
    </source>
</evidence>
<organism evidence="7 8">
    <name type="scientific">Frankliniella occidentalis</name>
    <name type="common">Western flower thrips</name>
    <name type="synonym">Euthrips occidentalis</name>
    <dbReference type="NCBI Taxonomy" id="133901"/>
    <lineage>
        <taxon>Eukaryota</taxon>
        <taxon>Metazoa</taxon>
        <taxon>Ecdysozoa</taxon>
        <taxon>Arthropoda</taxon>
        <taxon>Hexapoda</taxon>
        <taxon>Insecta</taxon>
        <taxon>Pterygota</taxon>
        <taxon>Neoptera</taxon>
        <taxon>Paraneoptera</taxon>
        <taxon>Thysanoptera</taxon>
        <taxon>Terebrantia</taxon>
        <taxon>Thripoidea</taxon>
        <taxon>Thripidae</taxon>
        <taxon>Frankliniella</taxon>
    </lineage>
</organism>
<feature type="domain" description="Helicase C-terminal" evidence="6">
    <location>
        <begin position="422"/>
        <end position="590"/>
    </location>
</feature>
<dbReference type="InterPro" id="IPR049730">
    <property type="entry name" value="SNF2/RAD54-like_C"/>
</dbReference>
<dbReference type="InterPro" id="IPR014001">
    <property type="entry name" value="Helicase_ATP-bd"/>
</dbReference>
<dbReference type="GO" id="GO:0008094">
    <property type="term" value="F:ATP-dependent activity, acting on DNA"/>
    <property type="evidence" value="ECO:0007669"/>
    <property type="project" value="TreeGrafter"/>
</dbReference>
<dbReference type="InterPro" id="IPR000330">
    <property type="entry name" value="SNF2_N"/>
</dbReference>
<dbReference type="OrthoDB" id="423559at2759"/>
<dbReference type="PANTHER" id="PTHR45626:SF50">
    <property type="entry name" value="TRANSCRIPTION TERMINATION FACTOR 2"/>
    <property type="match status" value="1"/>
</dbReference>
<dbReference type="InterPro" id="IPR027417">
    <property type="entry name" value="P-loop_NTPase"/>
</dbReference>
<feature type="domain" description="Helicase ATP-binding" evidence="5">
    <location>
        <begin position="48"/>
        <end position="245"/>
    </location>
</feature>
<keyword evidence="3" id="KW-0067">ATP-binding</keyword>
<evidence type="ECO:0000256" key="2">
    <source>
        <dbReference type="ARBA" id="ARBA00022801"/>
    </source>
</evidence>
<accession>A0A6J1T591</accession>
<dbReference type="CDD" id="cd18793">
    <property type="entry name" value="SF2_C_SNF"/>
    <property type="match status" value="1"/>
</dbReference>
<dbReference type="CDD" id="cd18008">
    <property type="entry name" value="DEXDc_SHPRH-like"/>
    <property type="match status" value="1"/>
</dbReference>
<dbReference type="InterPro" id="IPR001650">
    <property type="entry name" value="Helicase_C-like"/>
</dbReference>
<keyword evidence="7" id="KW-1185">Reference proteome</keyword>
<dbReference type="InterPro" id="IPR038718">
    <property type="entry name" value="SNF2-like_sf"/>
</dbReference>
<dbReference type="AlphaFoldDB" id="A0A6J1T591"/>
<sequence length="612" mass="70867">MVLTKIEELEEMAEELKKCKGSPNLKISGLKKKCVLEPHQLMAVEWMMLKEKQSQGGILADDMGLGKTLQIIALILKEREEEKKERKEKEEDENLSQSENGSESDFDDRPRLTLIVCPLSLMDQWVNEITKFVSSEHEERLSCYKYHGPNKIADSKTLQSNYCVVITTYATLRRDCSDLKSKSRLFHVNWKRIVLDEAHIVKNPETAGSAAVCALNAKYRWCVTGTPIQNKLLDLYSLYKFLQMPHFATEANWVEEIGQGTDLENQRLLYALLRATMLRRTKKELENVLALPRKTEKPISIVLDKDEQDLYWLIAEYVRPWGRINTNKGYSGILLKRLALAHPNLLITDGKGAINLTDVDDPSVINDKDPEESEESKADADKIRILENKWKYDGTKQSFIEQVLNWRSFDHKILQPCHEPSKLRKLHELLEHEVLCKNDKAIIVSQWTKMLDLIADSLEKRKIKYCVVSGPIKLDERRENCKKFNEPGSEIKVLLLQMNVGGAGLNLIGGNHLFIYDLHWNPQLMKQAFDRVYRMGQTKDVFIYKLITEIENSIEENILTTQEKKLQMFEEVMNFNEWIPGINRGLSDNVMVETMRLRDGEEYDKLLEYCRG</sequence>
<evidence type="ECO:0000256" key="4">
    <source>
        <dbReference type="SAM" id="MobiDB-lite"/>
    </source>
</evidence>
<dbReference type="KEGG" id="foc:113213584"/>
<evidence type="ECO:0000259" key="5">
    <source>
        <dbReference type="PROSITE" id="PS51192"/>
    </source>
</evidence>
<dbReference type="Pfam" id="PF00271">
    <property type="entry name" value="Helicase_C"/>
    <property type="match status" value="1"/>
</dbReference>
<evidence type="ECO:0000259" key="6">
    <source>
        <dbReference type="PROSITE" id="PS51194"/>
    </source>
</evidence>
<proteinExistence type="predicted"/>
<protein>
    <submittedName>
        <fullName evidence="8">Transcription termination factor 2</fullName>
    </submittedName>
</protein>
<evidence type="ECO:0000256" key="3">
    <source>
        <dbReference type="ARBA" id="ARBA00022840"/>
    </source>
</evidence>
<dbReference type="PROSITE" id="PS51194">
    <property type="entry name" value="HELICASE_CTER"/>
    <property type="match status" value="1"/>
</dbReference>
<dbReference type="Proteomes" id="UP000504606">
    <property type="component" value="Unplaced"/>
</dbReference>
<dbReference type="GeneID" id="113213584"/>
<reference evidence="8" key="1">
    <citation type="submission" date="2025-08" db="UniProtKB">
        <authorList>
            <consortium name="RefSeq"/>
        </authorList>
    </citation>
    <scope>IDENTIFICATION</scope>
    <source>
        <tissue evidence="8">Whole organism</tissue>
    </source>
</reference>
<dbReference type="GO" id="GO:0005524">
    <property type="term" value="F:ATP binding"/>
    <property type="evidence" value="ECO:0007669"/>
    <property type="project" value="UniProtKB-KW"/>
</dbReference>
<dbReference type="GO" id="GO:0006281">
    <property type="term" value="P:DNA repair"/>
    <property type="evidence" value="ECO:0007669"/>
    <property type="project" value="TreeGrafter"/>
</dbReference>
<keyword evidence="1" id="KW-0547">Nucleotide-binding</keyword>
<dbReference type="Pfam" id="PF00176">
    <property type="entry name" value="SNF2-rel_dom"/>
    <property type="match status" value="1"/>
</dbReference>